<dbReference type="Pfam" id="PF01876">
    <property type="entry name" value="RNase_P_p30"/>
    <property type="match status" value="1"/>
</dbReference>
<comment type="caution">
    <text evidence="4">The sequence shown here is derived from an EMBL/GenBank/DDBJ whole genome shotgun (WGS) entry which is preliminary data.</text>
</comment>
<evidence type="ECO:0000256" key="1">
    <source>
        <dbReference type="ARBA" id="ARBA00004123"/>
    </source>
</evidence>
<dbReference type="GO" id="GO:0004526">
    <property type="term" value="F:ribonuclease P activity"/>
    <property type="evidence" value="ECO:0007669"/>
    <property type="project" value="UniProtKB-EC"/>
</dbReference>
<keyword evidence="3" id="KW-0819">tRNA processing</keyword>
<evidence type="ECO:0000256" key="2">
    <source>
        <dbReference type="ARBA" id="ARBA00007331"/>
    </source>
</evidence>
<proteinExistence type="inferred from homology"/>
<name>A0ABQ9YLL1_9EUKA</name>
<comment type="similarity">
    <text evidence="2">Belongs to the eukaryotic/archaeal RNase P protein component 3 family.</text>
</comment>
<dbReference type="InterPro" id="IPR002738">
    <property type="entry name" value="RNase_P_p30"/>
</dbReference>
<evidence type="ECO:0000313" key="4">
    <source>
        <dbReference type="EMBL" id="KAK2964649.1"/>
    </source>
</evidence>
<evidence type="ECO:0000256" key="3">
    <source>
        <dbReference type="ARBA" id="ARBA00022694"/>
    </source>
</evidence>
<reference evidence="4 5" key="1">
    <citation type="journal article" date="2022" name="bioRxiv">
        <title>Genomics of Preaxostyla Flagellates Illuminates Evolutionary Transitions and the Path Towards Mitochondrial Loss.</title>
        <authorList>
            <person name="Novak L.V.F."/>
            <person name="Treitli S.C."/>
            <person name="Pyrih J."/>
            <person name="Halakuc P."/>
            <person name="Pipaliya S.V."/>
            <person name="Vacek V."/>
            <person name="Brzon O."/>
            <person name="Soukal P."/>
            <person name="Eme L."/>
            <person name="Dacks J.B."/>
            <person name="Karnkowska A."/>
            <person name="Elias M."/>
            <person name="Hampl V."/>
        </authorList>
    </citation>
    <scope>NUCLEOTIDE SEQUENCE [LARGE SCALE GENOMIC DNA]</scope>
    <source>
        <strain evidence="4">NAU3</strain>
        <tissue evidence="4">Gut</tissue>
    </source>
</reference>
<accession>A0ABQ9YLL1</accession>
<protein>
    <submittedName>
        <fullName evidence="4">Ribonuclease P/MRP protein subunit RPP1</fullName>
        <ecNumber evidence="4">3.1.26.5</ecNumber>
    </submittedName>
</protein>
<dbReference type="InterPro" id="IPR016195">
    <property type="entry name" value="Pol/histidinol_Pase-like"/>
</dbReference>
<evidence type="ECO:0000313" key="5">
    <source>
        <dbReference type="Proteomes" id="UP001281761"/>
    </source>
</evidence>
<dbReference type="PANTHER" id="PTHR13031">
    <property type="entry name" value="RIBONUCLEASE P SUBUNIT P30"/>
    <property type="match status" value="1"/>
</dbReference>
<dbReference type="EC" id="3.1.26.5" evidence="4"/>
<gene>
    <name evidence="4" type="ORF">BLNAU_566</name>
</gene>
<sequence length="239" mass="27280">MTYDLNIPSIQDEKLLVQIIFEHVANGFTTLALNHYVDGKYESHDTFKTKEPSLSRIKELLKTYQPSVPSLDLSQLQLFRRLTVVLEQDSQVARILQGEIVQISSESNWGYRPKAPQLRSARKRGIRFEMLYTQIFKGQSARIDFLSNFSQLLTLTRKKGIILSSGQRELHTLRKPAELVSLVKVFKLSNKDALSMVTEAPHFSLCLGAARRCKNGMIRIIEGDLIPRREEQPTPAQPN</sequence>
<organism evidence="4 5">
    <name type="scientific">Blattamonas nauphoetae</name>
    <dbReference type="NCBI Taxonomy" id="2049346"/>
    <lineage>
        <taxon>Eukaryota</taxon>
        <taxon>Metamonada</taxon>
        <taxon>Preaxostyla</taxon>
        <taxon>Oxymonadida</taxon>
        <taxon>Blattamonas</taxon>
    </lineage>
</organism>
<dbReference type="Gene3D" id="3.20.20.140">
    <property type="entry name" value="Metal-dependent hydrolases"/>
    <property type="match status" value="1"/>
</dbReference>
<dbReference type="Proteomes" id="UP001281761">
    <property type="component" value="Unassembled WGS sequence"/>
</dbReference>
<keyword evidence="4" id="KW-0378">Hydrolase</keyword>
<dbReference type="SUPFAM" id="SSF89550">
    <property type="entry name" value="PHP domain-like"/>
    <property type="match status" value="1"/>
</dbReference>
<dbReference type="EMBL" id="JARBJD010000002">
    <property type="protein sequence ID" value="KAK2964649.1"/>
    <property type="molecule type" value="Genomic_DNA"/>
</dbReference>
<comment type="subcellular location">
    <subcellularLocation>
        <location evidence="1">Nucleus</location>
    </subcellularLocation>
</comment>
<keyword evidence="5" id="KW-1185">Reference proteome</keyword>
<dbReference type="PANTHER" id="PTHR13031:SF0">
    <property type="entry name" value="RIBONUCLEASE P PROTEIN SUBUNIT P30"/>
    <property type="match status" value="1"/>
</dbReference>